<accession>A0ABN7AE53</accession>
<evidence type="ECO:0000256" key="4">
    <source>
        <dbReference type="ARBA" id="ARBA00022989"/>
    </source>
</evidence>
<keyword evidence="6 10" id="KW-0472">Membrane</keyword>
<dbReference type="Pfam" id="PF07885">
    <property type="entry name" value="Ion_trans_2"/>
    <property type="match status" value="2"/>
</dbReference>
<feature type="transmembrane region" description="Helical" evidence="10">
    <location>
        <begin position="423"/>
        <end position="442"/>
    </location>
</feature>
<feature type="compositionally biased region" description="Polar residues" evidence="9">
    <location>
        <begin position="373"/>
        <end position="382"/>
    </location>
</feature>
<dbReference type="SUPFAM" id="SSF81324">
    <property type="entry name" value="Voltage-gated potassium channels"/>
    <property type="match status" value="2"/>
</dbReference>
<keyword evidence="2 8" id="KW-0813">Transport</keyword>
<dbReference type="PANTHER" id="PTHR11003:SF334">
    <property type="entry name" value="FI03418P"/>
    <property type="match status" value="1"/>
</dbReference>
<feature type="transmembrane region" description="Helical" evidence="10">
    <location>
        <begin position="27"/>
        <end position="54"/>
    </location>
</feature>
<evidence type="ECO:0000256" key="10">
    <source>
        <dbReference type="SAM" id="Phobius"/>
    </source>
</evidence>
<dbReference type="InterPro" id="IPR003280">
    <property type="entry name" value="2pore_dom_K_chnl"/>
</dbReference>
<keyword evidence="4 10" id="KW-1133">Transmembrane helix</keyword>
<feature type="compositionally biased region" description="Low complexity" evidence="9">
    <location>
        <begin position="279"/>
        <end position="295"/>
    </location>
</feature>
<evidence type="ECO:0000256" key="3">
    <source>
        <dbReference type="ARBA" id="ARBA00022692"/>
    </source>
</evidence>
<evidence type="ECO:0000256" key="7">
    <source>
        <dbReference type="ARBA" id="ARBA00023303"/>
    </source>
</evidence>
<evidence type="ECO:0000256" key="5">
    <source>
        <dbReference type="ARBA" id="ARBA00023065"/>
    </source>
</evidence>
<feature type="transmembrane region" description="Helical" evidence="10">
    <location>
        <begin position="165"/>
        <end position="186"/>
    </location>
</feature>
<protein>
    <submittedName>
        <fullName evidence="12">Ion channel</fullName>
    </submittedName>
</protein>
<comment type="similarity">
    <text evidence="8">Belongs to the two pore domain potassium channel (TC 1.A.1.8) family.</text>
</comment>
<dbReference type="Proteomes" id="UP001307889">
    <property type="component" value="Chromosome 2"/>
</dbReference>
<dbReference type="InterPro" id="IPR013099">
    <property type="entry name" value="K_chnl_dom"/>
</dbReference>
<evidence type="ECO:0000256" key="8">
    <source>
        <dbReference type="RuleBase" id="RU003857"/>
    </source>
</evidence>
<keyword evidence="5 8" id="KW-0406">Ion transport</keyword>
<evidence type="ECO:0000313" key="12">
    <source>
        <dbReference type="EMBL" id="BES90278.1"/>
    </source>
</evidence>
<feature type="domain" description="Potassium channel" evidence="11">
    <location>
        <begin position="126"/>
        <end position="186"/>
    </location>
</feature>
<feature type="region of interest" description="Disordered" evidence="9">
    <location>
        <begin position="255"/>
        <end position="325"/>
    </location>
</feature>
<keyword evidence="3 8" id="KW-0812">Transmembrane</keyword>
<keyword evidence="13" id="KW-1185">Reference proteome</keyword>
<feature type="compositionally biased region" description="Basic and acidic residues" evidence="9">
    <location>
        <begin position="309"/>
        <end position="321"/>
    </location>
</feature>
<comment type="subcellular location">
    <subcellularLocation>
        <location evidence="1">Membrane</location>
        <topology evidence="1">Multi-pass membrane protein</topology>
    </subcellularLocation>
</comment>
<gene>
    <name evidence="12" type="ORF">NTJ_03086</name>
</gene>
<reference evidence="12 13" key="1">
    <citation type="submission" date="2023-09" db="EMBL/GenBank/DDBJ databases">
        <title>Nesidiocoris tenuis whole genome shotgun sequence.</title>
        <authorList>
            <person name="Shibata T."/>
            <person name="Shimoda M."/>
            <person name="Kobayashi T."/>
            <person name="Uehara T."/>
        </authorList>
    </citation>
    <scope>NUCLEOTIDE SEQUENCE [LARGE SCALE GENOMIC DNA]</scope>
    <source>
        <strain evidence="12 13">Japan</strain>
    </source>
</reference>
<feature type="transmembrane region" description="Helical" evidence="10">
    <location>
        <begin position="454"/>
        <end position="475"/>
    </location>
</feature>
<feature type="region of interest" description="Disordered" evidence="9">
    <location>
        <begin position="344"/>
        <end position="382"/>
    </location>
</feature>
<sequence>MDGDNDSAGSTAASSDGPNRCSRIIYFIWKLVTCIFTHVALVTMVVSYCLFGAVTFESLEREHEIGVKKNISLMRDTAIDDIWRLTQDVVVLHQGNWTFGAVSRIKLFENDLILAMKKSGWDGSEETEVLQWTFAGALFYSIIVITTIGYGHIAPKTHLGKVMTIFYAVVGIPLMLLCLSNIGSILANSFRFLYWKVFCFACTQKSRKSSARRKRRRHRTRTPMYDGGPVDSDFVDDESMYYSEGDMSPELRTVSRTRNTYPMRGERRMREQAINRSYSVGRAQSAQRARSAGRSPLPNRPHSTGGEPPLKRAQSEAREPSSARPSSVIFNKYVVDTEDLDYQDARRSRSSIERSEPVFPGRKYQDYPRSKTVRSSASDQLSTKASQDVKPVPIWLCVFLVVSYIVGGAYLFSDWEDWTYSDSAYFCFITLTTIGFGDFVPAQRVNRKNAEMSIALCSLYLLFGIALLAMSFNLVQEEVISNVKSIARHLGILKDKERNVFDDD</sequence>
<dbReference type="EMBL" id="AP028910">
    <property type="protein sequence ID" value="BES90278.1"/>
    <property type="molecule type" value="Genomic_DNA"/>
</dbReference>
<proteinExistence type="inferred from homology"/>
<organism evidence="12 13">
    <name type="scientific">Nesidiocoris tenuis</name>
    <dbReference type="NCBI Taxonomy" id="355587"/>
    <lineage>
        <taxon>Eukaryota</taxon>
        <taxon>Metazoa</taxon>
        <taxon>Ecdysozoa</taxon>
        <taxon>Arthropoda</taxon>
        <taxon>Hexapoda</taxon>
        <taxon>Insecta</taxon>
        <taxon>Pterygota</taxon>
        <taxon>Neoptera</taxon>
        <taxon>Paraneoptera</taxon>
        <taxon>Hemiptera</taxon>
        <taxon>Heteroptera</taxon>
        <taxon>Panheteroptera</taxon>
        <taxon>Cimicomorpha</taxon>
        <taxon>Miridae</taxon>
        <taxon>Dicyphina</taxon>
        <taxon>Nesidiocoris</taxon>
    </lineage>
</organism>
<feature type="compositionally biased region" description="Basic and acidic residues" evidence="9">
    <location>
        <begin position="344"/>
        <end position="356"/>
    </location>
</feature>
<evidence type="ECO:0000256" key="9">
    <source>
        <dbReference type="SAM" id="MobiDB-lite"/>
    </source>
</evidence>
<evidence type="ECO:0000256" key="1">
    <source>
        <dbReference type="ARBA" id="ARBA00004141"/>
    </source>
</evidence>
<dbReference type="PANTHER" id="PTHR11003">
    <property type="entry name" value="POTASSIUM CHANNEL, SUBFAMILY K"/>
    <property type="match status" value="1"/>
</dbReference>
<name>A0ABN7AE53_9HEMI</name>
<feature type="domain" description="Potassium channel" evidence="11">
    <location>
        <begin position="400"/>
        <end position="478"/>
    </location>
</feature>
<feature type="transmembrane region" description="Helical" evidence="10">
    <location>
        <begin position="392"/>
        <end position="411"/>
    </location>
</feature>
<feature type="compositionally biased region" description="Basic and acidic residues" evidence="9">
    <location>
        <begin position="264"/>
        <end position="273"/>
    </location>
</feature>
<feature type="transmembrane region" description="Helical" evidence="10">
    <location>
        <begin position="129"/>
        <end position="153"/>
    </location>
</feature>
<keyword evidence="7 8" id="KW-0407">Ion channel</keyword>
<dbReference type="Gene3D" id="1.10.287.70">
    <property type="match status" value="1"/>
</dbReference>
<evidence type="ECO:0000313" key="13">
    <source>
        <dbReference type="Proteomes" id="UP001307889"/>
    </source>
</evidence>
<evidence type="ECO:0000256" key="6">
    <source>
        <dbReference type="ARBA" id="ARBA00023136"/>
    </source>
</evidence>
<dbReference type="PRINTS" id="PR01333">
    <property type="entry name" value="2POREKCHANEL"/>
</dbReference>
<evidence type="ECO:0000259" key="11">
    <source>
        <dbReference type="Pfam" id="PF07885"/>
    </source>
</evidence>
<feature type="compositionally biased region" description="Basic residues" evidence="9">
    <location>
        <begin position="209"/>
        <end position="221"/>
    </location>
</feature>
<evidence type="ECO:0000256" key="2">
    <source>
        <dbReference type="ARBA" id="ARBA00022448"/>
    </source>
</evidence>
<feature type="region of interest" description="Disordered" evidence="9">
    <location>
        <begin position="209"/>
        <end position="229"/>
    </location>
</feature>